<dbReference type="EMBL" id="CGCX01000317">
    <property type="protein sequence ID" value="CFR72754.1"/>
    <property type="molecule type" value="Genomic_DNA"/>
</dbReference>
<proteinExistence type="predicted"/>
<dbReference type="AlphaFoldDB" id="A0A654TYA9"/>
<reference evidence="1 2" key="1">
    <citation type="submission" date="2015-03" db="EMBL/GenBank/DDBJ databases">
        <authorList>
            <consortium name="Pathogen Informatics"/>
        </authorList>
    </citation>
    <scope>NUCLEOTIDE SEQUENCE [LARGE SCALE GENOMIC DNA]</scope>
    <source>
        <strain evidence="1 2">C09601061</strain>
    </source>
</reference>
<dbReference type="Proteomes" id="UP000046680">
    <property type="component" value="Unassembled WGS sequence"/>
</dbReference>
<name>A0A654TYA9_MYCTX</name>
<evidence type="ECO:0000313" key="2">
    <source>
        <dbReference type="Proteomes" id="UP000046680"/>
    </source>
</evidence>
<evidence type="ECO:0000313" key="1">
    <source>
        <dbReference type="EMBL" id="CFR72754.1"/>
    </source>
</evidence>
<accession>A0A654TYA9</accession>
<gene>
    <name evidence="1" type="ORF">ERS007657_01129</name>
</gene>
<organism evidence="1 2">
    <name type="scientific">Mycobacterium tuberculosis</name>
    <dbReference type="NCBI Taxonomy" id="1773"/>
    <lineage>
        <taxon>Bacteria</taxon>
        <taxon>Bacillati</taxon>
        <taxon>Actinomycetota</taxon>
        <taxon>Actinomycetes</taxon>
        <taxon>Mycobacteriales</taxon>
        <taxon>Mycobacteriaceae</taxon>
        <taxon>Mycobacterium</taxon>
        <taxon>Mycobacterium tuberculosis complex</taxon>
    </lineage>
</organism>
<protein>
    <submittedName>
        <fullName evidence="1">Uncharacterized protein</fullName>
    </submittedName>
</protein>
<sequence>MPLTNKVDSLQSSVRSMPCPVTWVSPFLACAAGGGAAKATAMVMTPAASDAATVFHFTAGPPSTGRVMLD</sequence>